<evidence type="ECO:0000313" key="2">
    <source>
        <dbReference type="EMBL" id="RZC62820.1"/>
    </source>
</evidence>
<protein>
    <recommendedName>
        <fullName evidence="1">F-box domain-containing protein</fullName>
    </recommendedName>
</protein>
<proteinExistence type="predicted"/>
<dbReference type="CDD" id="cd22165">
    <property type="entry name" value="F-box_AtSKIP22-like"/>
    <property type="match status" value="1"/>
</dbReference>
<accession>A0A4Y7JRZ3</accession>
<dbReference type="PANTHER" id="PTHR47602:SF2">
    <property type="entry name" value="F-BOX PROTEIN SKIP22"/>
    <property type="match status" value="1"/>
</dbReference>
<dbReference type="SUPFAM" id="SSF81383">
    <property type="entry name" value="F-box domain"/>
    <property type="match status" value="1"/>
</dbReference>
<dbReference type="PANTHER" id="PTHR47602">
    <property type="entry name" value="F-BOX PROTEIN SKIP22"/>
    <property type="match status" value="1"/>
</dbReference>
<dbReference type="Pfam" id="PF00646">
    <property type="entry name" value="F-box"/>
    <property type="match status" value="1"/>
</dbReference>
<feature type="domain" description="F-box" evidence="1">
    <location>
        <begin position="52"/>
        <end position="98"/>
    </location>
</feature>
<dbReference type="AlphaFoldDB" id="A0A4Y7JRZ3"/>
<dbReference type="STRING" id="3469.A0A4Y7JRZ3"/>
<gene>
    <name evidence="2" type="ORF">C5167_024565</name>
</gene>
<dbReference type="PROSITE" id="PS50181">
    <property type="entry name" value="FBOX"/>
    <property type="match status" value="1"/>
</dbReference>
<dbReference type="Proteomes" id="UP000316621">
    <property type="component" value="Chromosome 5"/>
</dbReference>
<name>A0A4Y7JRZ3_PAPSO</name>
<dbReference type="SMART" id="SM00256">
    <property type="entry name" value="FBOX"/>
    <property type="match status" value="1"/>
</dbReference>
<sequence length="165" mass="19220">MVISVDENPSSTVVEGAASVISVPNDENVRDETALPLLSDLCEKAVLAYSPCFAFSLLPGDLKLKILQLLPSIDVARFGRVSSELRFLCSNNDLWKQKIGEEFTESEYSRWASKSLWAENEDWKQAFILCWKLKKKYKRLTQLYMDFPRRNRDFRMNLFKRQRMV</sequence>
<dbReference type="OrthoDB" id="101791at2759"/>
<dbReference type="Gramene" id="RZC62820">
    <property type="protein sequence ID" value="RZC62820"/>
    <property type="gene ID" value="C5167_024565"/>
</dbReference>
<dbReference type="Gene3D" id="1.20.1280.50">
    <property type="match status" value="1"/>
</dbReference>
<evidence type="ECO:0000313" key="3">
    <source>
        <dbReference type="Proteomes" id="UP000316621"/>
    </source>
</evidence>
<reference evidence="2 3" key="1">
    <citation type="journal article" date="2018" name="Science">
        <title>The opium poppy genome and morphinan production.</title>
        <authorList>
            <person name="Guo L."/>
            <person name="Winzer T."/>
            <person name="Yang X."/>
            <person name="Li Y."/>
            <person name="Ning Z."/>
            <person name="He Z."/>
            <person name="Teodor R."/>
            <person name="Lu Y."/>
            <person name="Bowser T.A."/>
            <person name="Graham I.A."/>
            <person name="Ye K."/>
        </authorList>
    </citation>
    <scope>NUCLEOTIDE SEQUENCE [LARGE SCALE GENOMIC DNA]</scope>
    <source>
        <strain evidence="3">cv. HN1</strain>
        <tissue evidence="2">Leaves</tissue>
    </source>
</reference>
<organism evidence="2 3">
    <name type="scientific">Papaver somniferum</name>
    <name type="common">Opium poppy</name>
    <dbReference type="NCBI Taxonomy" id="3469"/>
    <lineage>
        <taxon>Eukaryota</taxon>
        <taxon>Viridiplantae</taxon>
        <taxon>Streptophyta</taxon>
        <taxon>Embryophyta</taxon>
        <taxon>Tracheophyta</taxon>
        <taxon>Spermatophyta</taxon>
        <taxon>Magnoliopsida</taxon>
        <taxon>Ranunculales</taxon>
        <taxon>Papaveraceae</taxon>
        <taxon>Papaveroideae</taxon>
        <taxon>Papaver</taxon>
    </lineage>
</organism>
<dbReference type="InterPro" id="IPR036047">
    <property type="entry name" value="F-box-like_dom_sf"/>
</dbReference>
<evidence type="ECO:0000259" key="1">
    <source>
        <dbReference type="PROSITE" id="PS50181"/>
    </source>
</evidence>
<dbReference type="InterPro" id="IPR001810">
    <property type="entry name" value="F-box_dom"/>
</dbReference>
<keyword evidence="3" id="KW-1185">Reference proteome</keyword>
<dbReference type="EMBL" id="CM010719">
    <property type="protein sequence ID" value="RZC62820.1"/>
    <property type="molecule type" value="Genomic_DNA"/>
</dbReference>